<evidence type="ECO:0000313" key="1">
    <source>
        <dbReference type="Proteomes" id="UP000087171"/>
    </source>
</evidence>
<name>A0A1S2Z507_CICAR</name>
<dbReference type="AlphaFoldDB" id="A0A1S2Z507"/>
<organism evidence="1 2">
    <name type="scientific">Cicer arietinum</name>
    <name type="common">Chickpea</name>
    <name type="synonym">Garbanzo</name>
    <dbReference type="NCBI Taxonomy" id="3827"/>
    <lineage>
        <taxon>Eukaryota</taxon>
        <taxon>Viridiplantae</taxon>
        <taxon>Streptophyta</taxon>
        <taxon>Embryophyta</taxon>
        <taxon>Tracheophyta</taxon>
        <taxon>Spermatophyta</taxon>
        <taxon>Magnoliopsida</taxon>
        <taxon>eudicotyledons</taxon>
        <taxon>Gunneridae</taxon>
        <taxon>Pentapetalae</taxon>
        <taxon>rosids</taxon>
        <taxon>fabids</taxon>
        <taxon>Fabales</taxon>
        <taxon>Fabaceae</taxon>
        <taxon>Papilionoideae</taxon>
        <taxon>50 kb inversion clade</taxon>
        <taxon>NPAAA clade</taxon>
        <taxon>Hologalegina</taxon>
        <taxon>IRL clade</taxon>
        <taxon>Cicereae</taxon>
        <taxon>Cicer</taxon>
    </lineage>
</organism>
<keyword evidence="1" id="KW-1185">Reference proteome</keyword>
<dbReference type="PaxDb" id="3827-XP_004515189.1"/>
<dbReference type="GeneID" id="101513146"/>
<reference evidence="2" key="1">
    <citation type="submission" date="2025-08" db="UniProtKB">
        <authorList>
            <consortium name="RefSeq"/>
        </authorList>
    </citation>
    <scope>IDENTIFICATION</scope>
    <source>
        <tissue evidence="2">Etiolated seedlings</tissue>
    </source>
</reference>
<dbReference type="Proteomes" id="UP000087171">
    <property type="component" value="Unplaced"/>
</dbReference>
<gene>
    <name evidence="2" type="primary">LOC101513146</name>
</gene>
<dbReference type="KEGG" id="cam:101513146"/>
<accession>A0A1S2Z507</accession>
<dbReference type="OrthoDB" id="1555129at2759"/>
<sequence length="197" mass="22357">MSIFQNNFISYDHSYYDDTSLLLQLTNKDLCSFSRDSFEDVVKLDLPNPFQDEHPSFLVLDSGSITGILCLYNSDKRFVLWNPTTEEFKIIPRSPLEPVSSYVRNHVIPLGFVYNHVKNDYKLITGACFNYGHYQYYGGPGWDVIVGRDLASFDLVTEKIITTPIPVGILQDVDDDFKVDDIPISLMVLNGSIALIS</sequence>
<proteinExistence type="predicted"/>
<dbReference type="RefSeq" id="XP_004515189.1">
    <property type="nucleotide sequence ID" value="XM_004515132.1"/>
</dbReference>
<evidence type="ECO:0000313" key="2">
    <source>
        <dbReference type="RefSeq" id="XP_004515189.1"/>
    </source>
</evidence>
<protein>
    <submittedName>
        <fullName evidence="2">Uncharacterized protein LOC101513146</fullName>
    </submittedName>
</protein>